<evidence type="ECO:0000256" key="1">
    <source>
        <dbReference type="SAM" id="Phobius"/>
    </source>
</evidence>
<accession>A0A6P4YA33</accession>
<dbReference type="GeneID" id="109467728"/>
<keyword evidence="1" id="KW-0472">Membrane</keyword>
<sequence length="643" mass="72720">SAIPTPRNCRLESSTRDSLTVAWDQLDAIPGGSVEVAIFAHGNDQEPVQRQEVGCDQTVVRTDGLRAGTKYDARVRVVSGELRGPQVVIEAKTESLWASIPWKYILVSILVAVVAVVAVLVIVWIKSTDERCLYPKYILKDAAMKTKPHLFGREEDIANLTIILEKNSVCLVSGLSGVGKTALVKEYMYRNSDNYSAGIIWITSYEQTNFLFVDVLRKVEGCDPIVYDYRDKNFEWMAEYLSKTLLVKYIGKFLFIFDNVETSKNATDMLKIVPDKSAYTVSSHVILLSRRELSLPHLEKLPMLKLHPLSEEAAIQLYKSQNKSDMGWAETDYLFQSLSARIFNLDLQDIVHGLGYLPHAIIHYYKEAGEMHLNHGVPYSAYNSSALLSLSVLSVRLDLTGYGKSENPIVDEVIMLQEECPKAYDLLVVLSFFSHAEKVPMYVFKGKETGWEHPTFKGESYYEMAECLKKHSLIKFDNRLCEITLNRIVTNSVMDTLDSEKSAERYFWTALEIAVRAVERIQQLVLASSENDPVDCKGTTKKQLTEMFFRVLGHSHTVARSSVHMGPITGKYGSCYAKSVLSNGSFSSYLQTGITKSVSFINPVLNISSWPVKLTTKRSNNNELMYEYEWPITPMESYDEDYL</sequence>
<evidence type="ECO:0000313" key="4">
    <source>
        <dbReference type="RefSeq" id="XP_019621338.1"/>
    </source>
</evidence>
<dbReference type="AlphaFoldDB" id="A0A6P4YA33"/>
<keyword evidence="3" id="KW-1185">Reference proteome</keyword>
<dbReference type="Gene3D" id="2.60.40.10">
    <property type="entry name" value="Immunoglobulins"/>
    <property type="match status" value="1"/>
</dbReference>
<evidence type="ECO:0000259" key="2">
    <source>
        <dbReference type="PROSITE" id="PS50853"/>
    </source>
</evidence>
<proteinExistence type="predicted"/>
<dbReference type="OrthoDB" id="8123811at2759"/>
<dbReference type="InterPro" id="IPR013783">
    <property type="entry name" value="Ig-like_fold"/>
</dbReference>
<evidence type="ECO:0000313" key="3">
    <source>
        <dbReference type="Proteomes" id="UP000515135"/>
    </source>
</evidence>
<dbReference type="Gene3D" id="3.40.50.300">
    <property type="entry name" value="P-loop containing nucleotide triphosphate hydrolases"/>
    <property type="match status" value="1"/>
</dbReference>
<protein>
    <submittedName>
        <fullName evidence="4">Uncharacterized protein LOC109467728</fullName>
    </submittedName>
</protein>
<dbReference type="InterPro" id="IPR027417">
    <property type="entry name" value="P-loop_NTPase"/>
</dbReference>
<feature type="non-terminal residue" evidence="4">
    <location>
        <position position="1"/>
    </location>
</feature>
<gene>
    <name evidence="4" type="primary">LOC109467728</name>
</gene>
<dbReference type="PROSITE" id="PS50853">
    <property type="entry name" value="FN3"/>
    <property type="match status" value="1"/>
</dbReference>
<dbReference type="RefSeq" id="XP_019621338.1">
    <property type="nucleotide sequence ID" value="XM_019765779.1"/>
</dbReference>
<feature type="domain" description="Fibronectin type-III" evidence="2">
    <location>
        <begin position="5"/>
        <end position="98"/>
    </location>
</feature>
<keyword evidence="1" id="KW-1133">Transmembrane helix</keyword>
<dbReference type="KEGG" id="bbel:109467728"/>
<name>A0A6P4YA33_BRABE</name>
<dbReference type="SUPFAM" id="SSF52540">
    <property type="entry name" value="P-loop containing nucleoside triphosphate hydrolases"/>
    <property type="match status" value="1"/>
</dbReference>
<keyword evidence="1" id="KW-0812">Transmembrane</keyword>
<reference evidence="4" key="1">
    <citation type="submission" date="2025-08" db="UniProtKB">
        <authorList>
            <consortium name="RefSeq"/>
        </authorList>
    </citation>
    <scope>IDENTIFICATION</scope>
    <source>
        <tissue evidence="4">Gonad</tissue>
    </source>
</reference>
<dbReference type="SUPFAM" id="SSF49265">
    <property type="entry name" value="Fibronectin type III"/>
    <property type="match status" value="1"/>
</dbReference>
<dbReference type="InterPro" id="IPR003961">
    <property type="entry name" value="FN3_dom"/>
</dbReference>
<dbReference type="CDD" id="cd00063">
    <property type="entry name" value="FN3"/>
    <property type="match status" value="1"/>
</dbReference>
<organism evidence="3 4">
    <name type="scientific">Branchiostoma belcheri</name>
    <name type="common">Amphioxus</name>
    <dbReference type="NCBI Taxonomy" id="7741"/>
    <lineage>
        <taxon>Eukaryota</taxon>
        <taxon>Metazoa</taxon>
        <taxon>Chordata</taxon>
        <taxon>Cephalochordata</taxon>
        <taxon>Leptocardii</taxon>
        <taxon>Amphioxiformes</taxon>
        <taxon>Branchiostomatidae</taxon>
        <taxon>Branchiostoma</taxon>
    </lineage>
</organism>
<dbReference type="Proteomes" id="UP000515135">
    <property type="component" value="Unplaced"/>
</dbReference>
<dbReference type="InterPro" id="IPR036116">
    <property type="entry name" value="FN3_sf"/>
</dbReference>
<feature type="transmembrane region" description="Helical" evidence="1">
    <location>
        <begin position="104"/>
        <end position="125"/>
    </location>
</feature>